<evidence type="ECO:0000256" key="2">
    <source>
        <dbReference type="SAM" id="MobiDB-lite"/>
    </source>
</evidence>
<dbReference type="GO" id="GO:0015031">
    <property type="term" value="P:protein transport"/>
    <property type="evidence" value="ECO:0007669"/>
    <property type="project" value="UniProtKB-KW"/>
</dbReference>
<keyword evidence="1" id="KW-0813">Transport</keyword>
<comment type="function">
    <text evidence="1">Component of the exocyst complex involved in the docking of exocytic vesicles with fusion sites on the plasma membrane.</text>
</comment>
<dbReference type="PANTHER" id="PTHR14146">
    <property type="entry name" value="EXOCYST COMPLEX COMPONENT 4"/>
    <property type="match status" value="1"/>
</dbReference>
<dbReference type="EMBL" id="LR862144">
    <property type="protein sequence ID" value="CAD1824860.1"/>
    <property type="molecule type" value="Genomic_DNA"/>
</dbReference>
<proteinExistence type="inferred from homology"/>
<evidence type="ECO:0000256" key="1">
    <source>
        <dbReference type="RuleBase" id="RU367079"/>
    </source>
</evidence>
<feature type="region of interest" description="Disordered" evidence="2">
    <location>
        <begin position="301"/>
        <end position="324"/>
    </location>
</feature>
<dbReference type="GO" id="GO:0090522">
    <property type="term" value="P:vesicle tethering involved in exocytosis"/>
    <property type="evidence" value="ECO:0007669"/>
    <property type="project" value="UniProtKB-UniRule"/>
</dbReference>
<accession>A0A6V7P1Y9</accession>
<reference evidence="3" key="1">
    <citation type="submission" date="2020-07" db="EMBL/GenBank/DDBJ databases">
        <authorList>
            <person name="Lin J."/>
        </authorList>
    </citation>
    <scope>NUCLEOTIDE SEQUENCE</scope>
</reference>
<dbReference type="GO" id="GO:0006612">
    <property type="term" value="P:protein targeting to membrane"/>
    <property type="evidence" value="ECO:0007669"/>
    <property type="project" value="UniProtKB-UniRule"/>
</dbReference>
<keyword evidence="1" id="KW-0653">Protein transport</keyword>
<dbReference type="PANTHER" id="PTHR14146:SF0">
    <property type="entry name" value="EXOCYST COMPLEX COMPONENT 4"/>
    <property type="match status" value="1"/>
</dbReference>
<comment type="similarity">
    <text evidence="1">Belongs to the SEC8 family.</text>
</comment>
<gene>
    <name evidence="3" type="ORF">CB5_LOCUS8071</name>
</gene>
<dbReference type="InterPro" id="IPR039682">
    <property type="entry name" value="Sec8/EXOC4"/>
</dbReference>
<dbReference type="AlphaFoldDB" id="A0A6V7P1Y9"/>
<protein>
    <recommendedName>
        <fullName evidence="1">Exocyst complex component Sec8</fullName>
    </recommendedName>
</protein>
<dbReference type="GO" id="GO:0006893">
    <property type="term" value="P:Golgi to plasma membrane transport"/>
    <property type="evidence" value="ECO:0007669"/>
    <property type="project" value="TreeGrafter"/>
</dbReference>
<dbReference type="GO" id="GO:0000145">
    <property type="term" value="C:exocyst"/>
    <property type="evidence" value="ECO:0007669"/>
    <property type="project" value="UniProtKB-UniRule"/>
</dbReference>
<keyword evidence="1" id="KW-0268">Exocytosis</keyword>
<sequence>MDIYWMVPAEPVCAKEEATTPELVCAKKALDILNCIAALPFDRDTCLRLLDALRTYVLHRLSSHSSTNYAQSNQSEEQAVQMSCLFTTLILGSIMILWNILQIQLKGLGSPSLGHPPVQRTEIILINLISTNTASALPKSLASLATEYRKLAIDCLKVLRLEMQLETIFHMQEMTNRKYLEDQDVEPDDFVISLTTLLIKTLDPDLSLNYWRRCEEATKEGGLNSGHAYGTWTIPCVIADENLFRAQSVTQALGHMTRVLQTVDQNIHQSTAQLDTVLAAITTYNENIVRIRQLFTRNEQPYGGQQRPLNVPVQQNPVTPRGRF</sequence>
<name>A0A6V7P1Y9_ANACO</name>
<organism evidence="3">
    <name type="scientific">Ananas comosus var. bracteatus</name>
    <name type="common">red pineapple</name>
    <dbReference type="NCBI Taxonomy" id="296719"/>
    <lineage>
        <taxon>Eukaryota</taxon>
        <taxon>Viridiplantae</taxon>
        <taxon>Streptophyta</taxon>
        <taxon>Embryophyta</taxon>
        <taxon>Tracheophyta</taxon>
        <taxon>Spermatophyta</taxon>
        <taxon>Magnoliopsida</taxon>
        <taxon>Liliopsida</taxon>
        <taxon>Poales</taxon>
        <taxon>Bromeliaceae</taxon>
        <taxon>Bromelioideae</taxon>
        <taxon>Ananas</taxon>
    </lineage>
</organism>
<evidence type="ECO:0000313" key="3">
    <source>
        <dbReference type="EMBL" id="CAD1824860.1"/>
    </source>
</evidence>